<dbReference type="SMART" id="SM00014">
    <property type="entry name" value="acidPPc"/>
    <property type="match status" value="1"/>
</dbReference>
<dbReference type="InterPro" id="IPR036938">
    <property type="entry name" value="PAP2/HPO_sf"/>
</dbReference>
<dbReference type="GO" id="GO:0016787">
    <property type="term" value="F:hydrolase activity"/>
    <property type="evidence" value="ECO:0007669"/>
    <property type="project" value="UniProtKB-KW"/>
</dbReference>
<name>A0A0G1DBX1_9BACT</name>
<dbReference type="STRING" id="1618443.UV73_C0018G0003"/>
<feature type="transmembrane region" description="Helical" evidence="7">
    <location>
        <begin position="64"/>
        <end position="86"/>
    </location>
</feature>
<evidence type="ECO:0000256" key="2">
    <source>
        <dbReference type="ARBA" id="ARBA00022475"/>
    </source>
</evidence>
<accession>A0A0G1DBX1</accession>
<feature type="transmembrane region" description="Helical" evidence="7">
    <location>
        <begin position="28"/>
        <end position="52"/>
    </location>
</feature>
<dbReference type="PANTHER" id="PTHR14969">
    <property type="entry name" value="SPHINGOSINE-1-PHOSPHATE PHOSPHOHYDROLASE"/>
    <property type="match status" value="1"/>
</dbReference>
<keyword evidence="4" id="KW-0378">Hydrolase</keyword>
<evidence type="ECO:0000256" key="1">
    <source>
        <dbReference type="ARBA" id="ARBA00004651"/>
    </source>
</evidence>
<keyword evidence="3 7" id="KW-0812">Transmembrane</keyword>
<feature type="domain" description="Phosphatidic acid phosphatase type 2/haloperoxidase" evidence="8">
    <location>
        <begin position="60"/>
        <end position="171"/>
    </location>
</feature>
<feature type="transmembrane region" description="Helical" evidence="7">
    <location>
        <begin position="133"/>
        <end position="150"/>
    </location>
</feature>
<proteinExistence type="predicted"/>
<dbReference type="Proteomes" id="UP000034894">
    <property type="component" value="Unassembled WGS sequence"/>
</dbReference>
<evidence type="ECO:0000256" key="4">
    <source>
        <dbReference type="ARBA" id="ARBA00022801"/>
    </source>
</evidence>
<evidence type="ECO:0000256" key="5">
    <source>
        <dbReference type="ARBA" id="ARBA00022989"/>
    </source>
</evidence>
<dbReference type="GO" id="GO:0005886">
    <property type="term" value="C:plasma membrane"/>
    <property type="evidence" value="ECO:0007669"/>
    <property type="project" value="UniProtKB-SubCell"/>
</dbReference>
<reference evidence="9 10" key="1">
    <citation type="journal article" date="2015" name="Nature">
        <title>rRNA introns, odd ribosomes, and small enigmatic genomes across a large radiation of phyla.</title>
        <authorList>
            <person name="Brown C.T."/>
            <person name="Hug L.A."/>
            <person name="Thomas B.C."/>
            <person name="Sharon I."/>
            <person name="Castelle C.J."/>
            <person name="Singh A."/>
            <person name="Wilkins M.J."/>
            <person name="Williams K.H."/>
            <person name="Banfield J.F."/>
        </authorList>
    </citation>
    <scope>NUCLEOTIDE SEQUENCE [LARGE SCALE GENOMIC DNA]</scope>
</reference>
<sequence length="186" mass="20866">MWQSFEDLDKAVFLAVNHLPHNFLTDSFFLFFSLIGFYGFVWFAILIILFLIDGLDNRKEILALLLALVVEVILVELAMKNIFIRARPETAFPEEVLILIPKSTTFSFPSGHASLSFAGAYILSVARRKKSKFFFLLAFLVAVSRVYLGKHYPGDIIAGSLVGLLIGFLAVKIVGLSGYVSKKRKK</sequence>
<evidence type="ECO:0000256" key="7">
    <source>
        <dbReference type="SAM" id="Phobius"/>
    </source>
</evidence>
<dbReference type="Pfam" id="PF01569">
    <property type="entry name" value="PAP2"/>
    <property type="match status" value="1"/>
</dbReference>
<dbReference type="SUPFAM" id="SSF48317">
    <property type="entry name" value="Acid phosphatase/Vanadium-dependent haloperoxidase"/>
    <property type="match status" value="1"/>
</dbReference>
<evidence type="ECO:0000256" key="6">
    <source>
        <dbReference type="ARBA" id="ARBA00023136"/>
    </source>
</evidence>
<evidence type="ECO:0000256" key="3">
    <source>
        <dbReference type="ARBA" id="ARBA00022692"/>
    </source>
</evidence>
<protein>
    <submittedName>
        <fullName evidence="9">PAP2 family protein</fullName>
    </submittedName>
</protein>
<organism evidence="9 10">
    <name type="scientific">Candidatus Gottesmanbacteria bacterium GW2011_GWA2_43_14</name>
    <dbReference type="NCBI Taxonomy" id="1618443"/>
    <lineage>
        <taxon>Bacteria</taxon>
        <taxon>Candidatus Gottesmaniibacteriota</taxon>
    </lineage>
</organism>
<feature type="transmembrane region" description="Helical" evidence="7">
    <location>
        <begin position="156"/>
        <end position="180"/>
    </location>
</feature>
<gene>
    <name evidence="9" type="ORF">UV73_C0018G0003</name>
</gene>
<dbReference type="InterPro" id="IPR000326">
    <property type="entry name" value="PAP2/HPO"/>
</dbReference>
<keyword evidence="5 7" id="KW-1133">Transmembrane helix</keyword>
<dbReference type="AlphaFoldDB" id="A0A0G1DBX1"/>
<dbReference type="Gene3D" id="1.20.144.10">
    <property type="entry name" value="Phosphatidic acid phosphatase type 2/haloperoxidase"/>
    <property type="match status" value="1"/>
</dbReference>
<dbReference type="PANTHER" id="PTHR14969:SF62">
    <property type="entry name" value="DECAPRENYLPHOSPHORYL-5-PHOSPHORIBOSE PHOSPHATASE RV3807C-RELATED"/>
    <property type="match status" value="1"/>
</dbReference>
<dbReference type="EMBL" id="LCFP01000018">
    <property type="protein sequence ID" value="KKS95390.1"/>
    <property type="molecule type" value="Genomic_DNA"/>
</dbReference>
<feature type="transmembrane region" description="Helical" evidence="7">
    <location>
        <begin position="106"/>
        <end position="126"/>
    </location>
</feature>
<keyword evidence="2" id="KW-1003">Cell membrane</keyword>
<evidence type="ECO:0000313" key="10">
    <source>
        <dbReference type="Proteomes" id="UP000034894"/>
    </source>
</evidence>
<comment type="subcellular location">
    <subcellularLocation>
        <location evidence="1">Cell membrane</location>
        <topology evidence="1">Multi-pass membrane protein</topology>
    </subcellularLocation>
</comment>
<evidence type="ECO:0000313" key="9">
    <source>
        <dbReference type="EMBL" id="KKS95390.1"/>
    </source>
</evidence>
<keyword evidence="6 7" id="KW-0472">Membrane</keyword>
<evidence type="ECO:0000259" key="8">
    <source>
        <dbReference type="SMART" id="SM00014"/>
    </source>
</evidence>
<comment type="caution">
    <text evidence="9">The sequence shown here is derived from an EMBL/GenBank/DDBJ whole genome shotgun (WGS) entry which is preliminary data.</text>
</comment>